<proteinExistence type="predicted"/>
<sequence>MQYLPKLVLLGRQDQQVSLLAAAKPSTLAIINMDTREQNIFKDSDQDISNWSKDTLVKCPSCSKRAFLKNDRSVFQWFFNDNSEIHCPNCGLTINQSELIRYRLELKKNCSNCGKEISRTIPNLKEKKEYLTVKCEHCGDTEKHKPRNESHKVFYSNQVGAKDPIFGVELWLQEEVKGNILWAFNFDHLNYLKNYISADLRERSGMTMSAKLPQFIKDRKNRTTLLKVVDRMWNKK</sequence>
<comment type="caution">
    <text evidence="1">The sequence shown here is derived from an EMBL/GenBank/DDBJ whole genome shotgun (WGS) entry which is preliminary data.</text>
</comment>
<name>A0A3M9MLL9_9BACT</name>
<dbReference type="RefSeq" id="WP_123127130.1">
    <property type="nucleotide sequence ID" value="NZ_RJJD01000007.1"/>
</dbReference>
<gene>
    <name evidence="1" type="ORF">EFB08_11550</name>
</gene>
<dbReference type="EMBL" id="RJJD01000007">
    <property type="protein sequence ID" value="RNI26450.1"/>
    <property type="molecule type" value="Genomic_DNA"/>
</dbReference>
<evidence type="ECO:0000313" key="2">
    <source>
        <dbReference type="Proteomes" id="UP000272117"/>
    </source>
</evidence>
<dbReference type="AlphaFoldDB" id="A0A3M9MLL9"/>
<keyword evidence="2" id="KW-1185">Reference proteome</keyword>
<evidence type="ECO:0008006" key="3">
    <source>
        <dbReference type="Google" id="ProtNLM"/>
    </source>
</evidence>
<evidence type="ECO:0000313" key="1">
    <source>
        <dbReference type="EMBL" id="RNI26450.1"/>
    </source>
</evidence>
<protein>
    <recommendedName>
        <fullName evidence="3">TFIIB-type zinc ribbon-containing protein</fullName>
    </recommendedName>
</protein>
<organism evidence="1 2">
    <name type="scientific">Rufibacter latericius</name>
    <dbReference type="NCBI Taxonomy" id="2487040"/>
    <lineage>
        <taxon>Bacteria</taxon>
        <taxon>Pseudomonadati</taxon>
        <taxon>Bacteroidota</taxon>
        <taxon>Cytophagia</taxon>
        <taxon>Cytophagales</taxon>
        <taxon>Hymenobacteraceae</taxon>
        <taxon>Rufibacter</taxon>
    </lineage>
</organism>
<accession>A0A3M9MLL9</accession>
<dbReference type="Proteomes" id="UP000272117">
    <property type="component" value="Unassembled WGS sequence"/>
</dbReference>
<reference evidence="1 2" key="1">
    <citation type="submission" date="2018-11" db="EMBL/GenBank/DDBJ databases">
        <title>Rufibacter latericius sp. nov., isolated from water in Baiyang Lake.</title>
        <authorList>
            <person name="Yang Y."/>
        </authorList>
    </citation>
    <scope>NUCLEOTIDE SEQUENCE [LARGE SCALE GENOMIC DNA]</scope>
    <source>
        <strain evidence="1 2">R-22-1c-1</strain>
    </source>
</reference>